<feature type="transmembrane region" description="Helical" evidence="1">
    <location>
        <begin position="53"/>
        <end position="74"/>
    </location>
</feature>
<gene>
    <name evidence="3" type="primary">LOC136991297</name>
</gene>
<sequence>MFYLLFSFFLIGTSVAITILQTISNKINSATYTFLGTVVGSVILGIISDSHDMTILIQAGGITALASLLLIVLALMTKKSLTSMNISVVSSILLIIGAIVHILIDSSKFQVIYAAFGILFFANDLMKTVAELERQPTQDCASKNYAVTAWTVYIHIAMLFFFLLLVDDIPLHSLFSFIY</sequence>
<keyword evidence="1" id="KW-0812">Transmembrane</keyword>
<protein>
    <submittedName>
        <fullName evidence="3">Protein lifeguard 1-like</fullName>
    </submittedName>
</protein>
<dbReference type="RefSeq" id="XP_067147803.1">
    <property type="nucleotide sequence ID" value="XM_067291702.1"/>
</dbReference>
<dbReference type="Proteomes" id="UP001652627">
    <property type="component" value="Chromosome 2"/>
</dbReference>
<name>A0ABM4E508_9AVES</name>
<evidence type="ECO:0000313" key="3">
    <source>
        <dbReference type="RefSeq" id="XP_067147803.1"/>
    </source>
</evidence>
<feature type="transmembrane region" description="Helical" evidence="1">
    <location>
        <begin position="86"/>
        <end position="104"/>
    </location>
</feature>
<reference evidence="2" key="1">
    <citation type="submission" date="2025-05" db="UniProtKB">
        <authorList>
            <consortium name="RefSeq"/>
        </authorList>
    </citation>
    <scope>NUCLEOTIDE SEQUENCE [LARGE SCALE GENOMIC DNA]</scope>
</reference>
<dbReference type="GeneID" id="136991297"/>
<keyword evidence="1" id="KW-1133">Transmembrane helix</keyword>
<keyword evidence="1" id="KW-0472">Membrane</keyword>
<accession>A0ABM4E508</accession>
<evidence type="ECO:0000256" key="1">
    <source>
        <dbReference type="SAM" id="Phobius"/>
    </source>
</evidence>
<organism evidence="2 3">
    <name type="scientific">Apteryx mantelli</name>
    <name type="common">North Island brown kiwi</name>
    <dbReference type="NCBI Taxonomy" id="2696672"/>
    <lineage>
        <taxon>Eukaryota</taxon>
        <taxon>Metazoa</taxon>
        <taxon>Chordata</taxon>
        <taxon>Craniata</taxon>
        <taxon>Vertebrata</taxon>
        <taxon>Euteleostomi</taxon>
        <taxon>Archelosauria</taxon>
        <taxon>Archosauria</taxon>
        <taxon>Dinosauria</taxon>
        <taxon>Saurischia</taxon>
        <taxon>Theropoda</taxon>
        <taxon>Coelurosauria</taxon>
        <taxon>Aves</taxon>
        <taxon>Palaeognathae</taxon>
        <taxon>Apterygiformes</taxon>
        <taxon>Apterygidae</taxon>
        <taxon>Apteryx</taxon>
    </lineage>
</organism>
<feature type="transmembrane region" description="Helical" evidence="1">
    <location>
        <begin position="30"/>
        <end position="47"/>
    </location>
</feature>
<evidence type="ECO:0000313" key="2">
    <source>
        <dbReference type="Proteomes" id="UP001652627"/>
    </source>
</evidence>
<feature type="transmembrane region" description="Helical" evidence="1">
    <location>
        <begin position="6"/>
        <end position="23"/>
    </location>
</feature>
<proteinExistence type="predicted"/>
<keyword evidence="2" id="KW-1185">Reference proteome</keyword>
<reference evidence="3" key="2">
    <citation type="submission" date="2025-08" db="UniProtKB">
        <authorList>
            <consortium name="RefSeq"/>
        </authorList>
    </citation>
    <scope>IDENTIFICATION</scope>
    <source>
        <tissue evidence="3">Blood</tissue>
    </source>
</reference>
<feature type="transmembrane region" description="Helical" evidence="1">
    <location>
        <begin position="147"/>
        <end position="166"/>
    </location>
</feature>